<keyword evidence="1" id="KW-1133">Transmembrane helix</keyword>
<feature type="transmembrane region" description="Helical" evidence="1">
    <location>
        <begin position="41"/>
        <end position="62"/>
    </location>
</feature>
<dbReference type="EMBL" id="FNMZ01000001">
    <property type="protein sequence ID" value="SDW08541.1"/>
    <property type="molecule type" value="Genomic_DNA"/>
</dbReference>
<keyword evidence="1" id="KW-0812">Transmembrane</keyword>
<sequence length="438" mass="46583">MSGAASARRDVLAFGIIRGASSVVSFFGAFYLIGIGEAKSYGLYLAGFSLAVIINVFTRFGADHTMLRLSRTAGLAGGREGASLRARVFKTWIVLWAPCMAAATAAWAAGAPYGIAIFSGVLISAAVVAGRYLRACLRTRPAPLYEPPFMHLFGVGLLCLGATPEMALGLGAGLWVALCAAIFVRTMGRAAPGRILRAPVFLRMRPGRLGSVYFSYSMEAAFTNGINLLIQALYGPVALAVFNTIMKLNFVTEQSQQFQRIFRVGTGRGGAAKPGAAAEKTEARAGGGGLKGRIKAFLNKLDRGRRDIGSGPVEIAFFSIASAVGNLAIMILLLRHNFTTVPPELFYVLLVILQTLSLAAGPAMFAILLFRSLVVANLLRIAFIASFVVFLLVAPDAPELWALGNIGLLAIVRYVALWYWKRSAPKAGAAEAKPASRD</sequence>
<dbReference type="STRING" id="356660.SAMN05444336_101101"/>
<name>A0A1H2QN34_9RHOB</name>
<dbReference type="AlphaFoldDB" id="A0A1H2QN34"/>
<organism evidence="2 3">
    <name type="scientific">Albimonas donghaensis</name>
    <dbReference type="NCBI Taxonomy" id="356660"/>
    <lineage>
        <taxon>Bacteria</taxon>
        <taxon>Pseudomonadati</taxon>
        <taxon>Pseudomonadota</taxon>
        <taxon>Alphaproteobacteria</taxon>
        <taxon>Rhodobacterales</taxon>
        <taxon>Paracoccaceae</taxon>
        <taxon>Albimonas</taxon>
    </lineage>
</organism>
<gene>
    <name evidence="2" type="ORF">SAMN05444336_101101</name>
</gene>
<accession>A0A1H2QN34</accession>
<evidence type="ECO:0000313" key="2">
    <source>
        <dbReference type="EMBL" id="SDW08541.1"/>
    </source>
</evidence>
<keyword evidence="1" id="KW-0472">Membrane</keyword>
<feature type="transmembrane region" description="Helical" evidence="1">
    <location>
        <begin position="400"/>
        <end position="420"/>
    </location>
</feature>
<evidence type="ECO:0000256" key="1">
    <source>
        <dbReference type="SAM" id="Phobius"/>
    </source>
</evidence>
<dbReference type="Proteomes" id="UP000199118">
    <property type="component" value="Unassembled WGS sequence"/>
</dbReference>
<proteinExistence type="predicted"/>
<feature type="transmembrane region" description="Helical" evidence="1">
    <location>
        <begin position="346"/>
        <end position="370"/>
    </location>
</feature>
<feature type="transmembrane region" description="Helical" evidence="1">
    <location>
        <begin position="115"/>
        <end position="133"/>
    </location>
</feature>
<dbReference type="RefSeq" id="WP_092679196.1">
    <property type="nucleotide sequence ID" value="NZ_FNMZ01000001.1"/>
</dbReference>
<feature type="transmembrane region" description="Helical" evidence="1">
    <location>
        <begin position="377"/>
        <end position="394"/>
    </location>
</feature>
<feature type="transmembrane region" description="Helical" evidence="1">
    <location>
        <begin position="12"/>
        <end position="35"/>
    </location>
</feature>
<keyword evidence="3" id="KW-1185">Reference proteome</keyword>
<feature type="transmembrane region" description="Helical" evidence="1">
    <location>
        <begin position="315"/>
        <end position="334"/>
    </location>
</feature>
<feature type="transmembrane region" description="Helical" evidence="1">
    <location>
        <begin position="89"/>
        <end position="109"/>
    </location>
</feature>
<reference evidence="2 3" key="1">
    <citation type="submission" date="2016-10" db="EMBL/GenBank/DDBJ databases">
        <authorList>
            <person name="de Groot N.N."/>
        </authorList>
    </citation>
    <scope>NUCLEOTIDE SEQUENCE [LARGE SCALE GENOMIC DNA]</scope>
    <source>
        <strain evidence="2 3">DSM 17890</strain>
    </source>
</reference>
<protein>
    <submittedName>
        <fullName evidence="2">Uncharacterized protein</fullName>
    </submittedName>
</protein>
<evidence type="ECO:0000313" key="3">
    <source>
        <dbReference type="Proteomes" id="UP000199118"/>
    </source>
</evidence>